<protein>
    <submittedName>
        <fullName evidence="1">DUF4176 domain-containing protein</fullName>
    </submittedName>
</protein>
<dbReference type="EMBL" id="SRYG01000008">
    <property type="protein sequence ID" value="TGY66247.1"/>
    <property type="molecule type" value="Genomic_DNA"/>
</dbReference>
<evidence type="ECO:0000313" key="1">
    <source>
        <dbReference type="EMBL" id="TGY66247.1"/>
    </source>
</evidence>
<organism evidence="1 2">
    <name type="scientific">Dubosiella muris</name>
    <dbReference type="NCBI Taxonomy" id="3038133"/>
    <lineage>
        <taxon>Bacteria</taxon>
        <taxon>Bacillati</taxon>
        <taxon>Bacillota</taxon>
        <taxon>Erysipelotrichia</taxon>
        <taxon>Erysipelotrichales</taxon>
        <taxon>Erysipelotrichaceae</taxon>
        <taxon>Dubosiella</taxon>
    </lineage>
</organism>
<dbReference type="Proteomes" id="UP000308836">
    <property type="component" value="Unassembled WGS sequence"/>
</dbReference>
<evidence type="ECO:0000313" key="2">
    <source>
        <dbReference type="Proteomes" id="UP000308836"/>
    </source>
</evidence>
<name>A0AC61R8A4_9FIRM</name>
<proteinExistence type="predicted"/>
<comment type="caution">
    <text evidence="1">The sequence shown here is derived from an EMBL/GenBank/DDBJ whole genome shotgun (WGS) entry which is preliminary data.</text>
</comment>
<gene>
    <name evidence="1" type="ORF">E5336_05215</name>
</gene>
<sequence>MPELLPLGSIVTLKNGDKKIMIVGRFQRHEPSKKVFDYSSVLWPEGMIDSKRLYLFDHNDIERIYFIGMQNEEEFNFRFVLEEEYEKIK</sequence>
<keyword evidence="2" id="KW-1185">Reference proteome</keyword>
<reference evidence="1" key="1">
    <citation type="submission" date="2019-04" db="EMBL/GenBank/DDBJ databases">
        <title>Microbes associate with the intestines of laboratory mice.</title>
        <authorList>
            <person name="Navarre W."/>
            <person name="Wong E."/>
            <person name="Huang K."/>
            <person name="Tropini C."/>
            <person name="Ng K."/>
            <person name="Yu B."/>
        </authorList>
    </citation>
    <scope>NUCLEOTIDE SEQUENCE</scope>
    <source>
        <strain evidence="1">NM09_H32</strain>
    </source>
</reference>
<accession>A0AC61R8A4</accession>